<gene>
    <name evidence="1" type="ORF">NFIA_012090</name>
</gene>
<accession>A1D277</accession>
<evidence type="ECO:0000313" key="1">
    <source>
        <dbReference type="EMBL" id="EAW22520.1"/>
    </source>
</evidence>
<dbReference type="KEGG" id="nfi:NFIA_012090"/>
<protein>
    <submittedName>
        <fullName evidence="1">Uncharacterized protein</fullName>
    </submittedName>
</protein>
<organism evidence="1 2">
    <name type="scientific">Neosartorya fischeri (strain ATCC 1020 / DSM 3700 / CBS 544.65 / FGSC A1164 / JCM 1740 / NRRL 181 / WB 181)</name>
    <name type="common">Aspergillus fischerianus</name>
    <dbReference type="NCBI Taxonomy" id="331117"/>
    <lineage>
        <taxon>Eukaryota</taxon>
        <taxon>Fungi</taxon>
        <taxon>Dikarya</taxon>
        <taxon>Ascomycota</taxon>
        <taxon>Pezizomycotina</taxon>
        <taxon>Eurotiomycetes</taxon>
        <taxon>Eurotiomycetidae</taxon>
        <taxon>Eurotiales</taxon>
        <taxon>Aspergillaceae</taxon>
        <taxon>Aspergillus</taxon>
        <taxon>Aspergillus subgen. Fumigati</taxon>
    </lineage>
</organism>
<dbReference type="AlphaFoldDB" id="A1D277"/>
<dbReference type="Proteomes" id="UP000006702">
    <property type="component" value="Unassembled WGS sequence"/>
</dbReference>
<evidence type="ECO:0000313" key="2">
    <source>
        <dbReference type="Proteomes" id="UP000006702"/>
    </source>
</evidence>
<name>A1D277_NEOFI</name>
<dbReference type="RefSeq" id="XP_001264417.1">
    <property type="nucleotide sequence ID" value="XM_001264416.1"/>
</dbReference>
<dbReference type="OMA" id="QAGRCEI"/>
<dbReference type="OrthoDB" id="4437776at2759"/>
<dbReference type="GeneID" id="4591615"/>
<reference evidence="2" key="1">
    <citation type="journal article" date="2008" name="PLoS Genet.">
        <title>Genomic islands in the pathogenic filamentous fungus Aspergillus fumigatus.</title>
        <authorList>
            <person name="Fedorova N.D."/>
            <person name="Khaldi N."/>
            <person name="Joardar V.S."/>
            <person name="Maiti R."/>
            <person name="Amedeo P."/>
            <person name="Anderson M.J."/>
            <person name="Crabtree J."/>
            <person name="Silva J.C."/>
            <person name="Badger J.H."/>
            <person name="Albarraq A."/>
            <person name="Angiuoli S."/>
            <person name="Bussey H."/>
            <person name="Bowyer P."/>
            <person name="Cotty P.J."/>
            <person name="Dyer P.S."/>
            <person name="Egan A."/>
            <person name="Galens K."/>
            <person name="Fraser-Liggett C.M."/>
            <person name="Haas B.J."/>
            <person name="Inman J.M."/>
            <person name="Kent R."/>
            <person name="Lemieux S."/>
            <person name="Malavazi I."/>
            <person name="Orvis J."/>
            <person name="Roemer T."/>
            <person name="Ronning C.M."/>
            <person name="Sundaram J.P."/>
            <person name="Sutton G."/>
            <person name="Turner G."/>
            <person name="Venter J.C."/>
            <person name="White O.R."/>
            <person name="Whitty B.R."/>
            <person name="Youngman P."/>
            <person name="Wolfe K.H."/>
            <person name="Goldman G.H."/>
            <person name="Wortman J.R."/>
            <person name="Jiang B."/>
            <person name="Denning D.W."/>
            <person name="Nierman W.C."/>
        </authorList>
    </citation>
    <scope>NUCLEOTIDE SEQUENCE [LARGE SCALE GENOMIC DNA]</scope>
    <source>
        <strain evidence="2">ATCC 1020 / DSM 3700 / CBS 544.65 / FGSC A1164 / JCM 1740 / NRRL 181 / WB 181</strain>
    </source>
</reference>
<dbReference type="EMBL" id="DS027688">
    <property type="protein sequence ID" value="EAW22520.1"/>
    <property type="molecule type" value="Genomic_DNA"/>
</dbReference>
<sequence length="254" mass="28570">MQRLFSDGDDDLCTADTLTTWYVHVPLSSGYAHDKVVLFDAICSAIQAGRCEIYSSRNLENTISGFMIEVQARFSDPGAVRRAAYHIAQRHLEFHRMEMQSRTQTRLAEKCLASLSLEDAAGNEETSKMGLLELIQHLRGEESTGYTWYVHFPLHGDPLTQSEILRTAVQELRHKKTTLWPSRGAAPNKGMLMEVIVADNKTAEVLKAAGTVLERRLQDAKMSLERILQRDNDKRADNYVTKLTNDLAALSMDG</sequence>
<dbReference type="eggNOG" id="ENOG502RNTW">
    <property type="taxonomic scope" value="Eukaryota"/>
</dbReference>
<proteinExistence type="predicted"/>
<dbReference type="VEuPathDB" id="FungiDB:NFIA_012090"/>
<keyword evidence="2" id="KW-1185">Reference proteome</keyword>
<dbReference type="HOGENOM" id="CLU_1094550_0_0_1"/>